<protein>
    <recommendedName>
        <fullName evidence="1">ABC transporter domain-containing protein</fullName>
    </recommendedName>
</protein>
<dbReference type="InterPro" id="IPR003439">
    <property type="entry name" value="ABC_transporter-like_ATP-bd"/>
</dbReference>
<name>M1WZ16_9NOST</name>
<dbReference type="SUPFAM" id="SSF52540">
    <property type="entry name" value="P-loop containing nucleoside triphosphate hydrolases"/>
    <property type="match status" value="1"/>
</dbReference>
<evidence type="ECO:0000313" key="3">
    <source>
        <dbReference type="Proteomes" id="UP000053051"/>
    </source>
</evidence>
<dbReference type="Pfam" id="PF00005">
    <property type="entry name" value="ABC_tran"/>
    <property type="match status" value="1"/>
</dbReference>
<evidence type="ECO:0000259" key="1">
    <source>
        <dbReference type="Pfam" id="PF00005"/>
    </source>
</evidence>
<sequence>MIINHVNLSVTQGEILGLLGTNGAGKNTILHSNRSIKTRK</sequence>
<organism evidence="2 3">
    <name type="scientific">Richelia intracellularis HH01</name>
    <dbReference type="NCBI Taxonomy" id="1165094"/>
    <lineage>
        <taxon>Bacteria</taxon>
        <taxon>Bacillati</taxon>
        <taxon>Cyanobacteriota</taxon>
        <taxon>Cyanophyceae</taxon>
        <taxon>Nostocales</taxon>
        <taxon>Nostocaceae</taxon>
        <taxon>Richelia</taxon>
    </lineage>
</organism>
<proteinExistence type="predicted"/>
<feature type="domain" description="ABC transporter" evidence="1">
    <location>
        <begin position="4"/>
        <end position="31"/>
    </location>
</feature>
<dbReference type="Proteomes" id="UP000053051">
    <property type="component" value="Unassembled WGS sequence"/>
</dbReference>
<dbReference type="AlphaFoldDB" id="M1WZ16"/>
<gene>
    <name evidence="2" type="ORF">RINTHH_2630</name>
</gene>
<accession>M1WZ16</accession>
<reference evidence="3" key="2">
    <citation type="submission" date="2016-01" db="EMBL/GenBank/DDBJ databases">
        <title>Diatom-associated endosymboitic cyanobacterium lacks core nitrogen metabolism enzymes.</title>
        <authorList>
            <person name="Hilton J.A."/>
            <person name="Foster R.A."/>
            <person name="Tripp H.J."/>
            <person name="Carter B.J."/>
            <person name="Zehr J.P."/>
            <person name="Villareal T.A."/>
        </authorList>
    </citation>
    <scope>NUCLEOTIDE SEQUENCE [LARGE SCALE GENOMIC DNA]</scope>
    <source>
        <strain evidence="3">HH01</strain>
    </source>
</reference>
<dbReference type="InterPro" id="IPR027417">
    <property type="entry name" value="P-loop_NTPase"/>
</dbReference>
<reference evidence="2 3" key="1">
    <citation type="submission" date="2012-05" db="EMBL/GenBank/DDBJ databases">
        <authorList>
            <person name="Hilton J."/>
        </authorList>
    </citation>
    <scope>NUCLEOTIDE SEQUENCE [LARGE SCALE GENOMIC DNA]</scope>
    <source>
        <strain evidence="2 3">HH01</strain>
    </source>
</reference>
<evidence type="ECO:0000313" key="2">
    <source>
        <dbReference type="EMBL" id="CCH66418.1"/>
    </source>
</evidence>
<dbReference type="EMBL" id="CAIY01000012">
    <property type="protein sequence ID" value="CCH66418.1"/>
    <property type="molecule type" value="Genomic_DNA"/>
</dbReference>
<dbReference type="GO" id="GO:0016887">
    <property type="term" value="F:ATP hydrolysis activity"/>
    <property type="evidence" value="ECO:0007669"/>
    <property type="project" value="InterPro"/>
</dbReference>
<dbReference type="Gene3D" id="3.40.50.300">
    <property type="entry name" value="P-loop containing nucleotide triphosphate hydrolases"/>
    <property type="match status" value="1"/>
</dbReference>
<comment type="caution">
    <text evidence="2">The sequence shown here is derived from an EMBL/GenBank/DDBJ whole genome shotgun (WGS) entry which is preliminary data.</text>
</comment>
<keyword evidence="3" id="KW-1185">Reference proteome</keyword>
<dbReference type="GO" id="GO:0005524">
    <property type="term" value="F:ATP binding"/>
    <property type="evidence" value="ECO:0007669"/>
    <property type="project" value="InterPro"/>
</dbReference>